<feature type="region of interest" description="Disordered" evidence="1">
    <location>
        <begin position="37"/>
        <end position="75"/>
    </location>
</feature>
<feature type="compositionally biased region" description="Basic residues" evidence="1">
    <location>
        <begin position="37"/>
        <end position="46"/>
    </location>
</feature>
<evidence type="ECO:0000313" key="3">
    <source>
        <dbReference type="Proteomes" id="UP001595547"/>
    </source>
</evidence>
<evidence type="ECO:0008006" key="4">
    <source>
        <dbReference type="Google" id="ProtNLM"/>
    </source>
</evidence>
<keyword evidence="3" id="KW-1185">Reference proteome</keyword>
<dbReference type="Proteomes" id="UP001595547">
    <property type="component" value="Unassembled WGS sequence"/>
</dbReference>
<proteinExistence type="predicted"/>
<reference evidence="3" key="1">
    <citation type="journal article" date="2019" name="Int. J. Syst. Evol. Microbiol.">
        <title>The Global Catalogue of Microorganisms (GCM) 10K type strain sequencing project: providing services to taxonomists for standard genome sequencing and annotation.</title>
        <authorList>
            <consortium name="The Broad Institute Genomics Platform"/>
            <consortium name="The Broad Institute Genome Sequencing Center for Infectious Disease"/>
            <person name="Wu L."/>
            <person name="Ma J."/>
        </authorList>
    </citation>
    <scope>NUCLEOTIDE SEQUENCE [LARGE SCALE GENOMIC DNA]</scope>
    <source>
        <strain evidence="3">KCTC 52039</strain>
    </source>
</reference>
<dbReference type="RefSeq" id="WP_380074266.1">
    <property type="nucleotide sequence ID" value="NZ_JBHRTO010000002.1"/>
</dbReference>
<protein>
    <recommendedName>
        <fullName evidence="4">DUF2191 domain-containing protein</fullName>
    </recommendedName>
</protein>
<name>A0ABV7J5D6_9RHOB</name>
<comment type="caution">
    <text evidence="2">The sequence shown here is derived from an EMBL/GenBank/DDBJ whole genome shotgun (WGS) entry which is preliminary data.</text>
</comment>
<feature type="compositionally biased region" description="Pro residues" evidence="1">
    <location>
        <begin position="65"/>
        <end position="75"/>
    </location>
</feature>
<evidence type="ECO:0000313" key="2">
    <source>
        <dbReference type="EMBL" id="MFC3182607.1"/>
    </source>
</evidence>
<accession>A0ABV7J5D6</accession>
<gene>
    <name evidence="2" type="ORF">ACFOGH_16540</name>
</gene>
<dbReference type="EMBL" id="JBHRTO010000002">
    <property type="protein sequence ID" value="MFC3182607.1"/>
    <property type="molecule type" value="Genomic_DNA"/>
</dbReference>
<sequence>MNATPIPKSALLPTLQQLIAEHGPLATLLALLKALRQRPAKQRRAKPPPAMMLSDHLRRDIGLPDLPPPRSKPHL</sequence>
<evidence type="ECO:0000256" key="1">
    <source>
        <dbReference type="SAM" id="MobiDB-lite"/>
    </source>
</evidence>
<organism evidence="2 3">
    <name type="scientific">Cypionkella sinensis</name>
    <dbReference type="NCBI Taxonomy" id="1756043"/>
    <lineage>
        <taxon>Bacteria</taxon>
        <taxon>Pseudomonadati</taxon>
        <taxon>Pseudomonadota</taxon>
        <taxon>Alphaproteobacteria</taxon>
        <taxon>Rhodobacterales</taxon>
        <taxon>Paracoccaceae</taxon>
        <taxon>Cypionkella</taxon>
    </lineage>
</organism>